<dbReference type="SUPFAM" id="SSF55347">
    <property type="entry name" value="Glyceraldehyde-3-phosphate dehydrogenase-like, C-terminal domain"/>
    <property type="match status" value="1"/>
</dbReference>
<dbReference type="GO" id="GO:0004345">
    <property type="term" value="F:glucose-6-phosphate dehydrogenase activity"/>
    <property type="evidence" value="ECO:0007669"/>
    <property type="project" value="UniProtKB-UniRule"/>
</dbReference>
<dbReference type="Pfam" id="PF02781">
    <property type="entry name" value="G6PD_C"/>
    <property type="match status" value="1"/>
</dbReference>
<dbReference type="InterPro" id="IPR006115">
    <property type="entry name" value="6PGDH_NADP-bd"/>
</dbReference>
<feature type="binding site" evidence="6">
    <location>
        <position position="245"/>
    </location>
    <ligand>
        <name>substrate</name>
    </ligand>
</feature>
<dbReference type="NCBIfam" id="TIGR00871">
    <property type="entry name" value="zwf"/>
    <property type="match status" value="1"/>
</dbReference>
<evidence type="ECO:0000256" key="5">
    <source>
        <dbReference type="ARBA" id="ARBA00023277"/>
    </source>
</evidence>
<evidence type="ECO:0000259" key="8">
    <source>
        <dbReference type="Pfam" id="PF00479"/>
    </source>
</evidence>
<feature type="binding site" evidence="6">
    <location>
        <position position="158"/>
    </location>
    <ligand>
        <name>NADP(+)</name>
        <dbReference type="ChEBI" id="CHEBI:58349"/>
    </ligand>
</feature>
<dbReference type="UniPathway" id="UPA00115">
    <property type="reaction ID" value="UER00408"/>
</dbReference>
<dbReference type="NCBIfam" id="TIGR00872">
    <property type="entry name" value="gnd_rel"/>
    <property type="match status" value="1"/>
</dbReference>
<keyword evidence="4 6" id="KW-0560">Oxidoreductase</keyword>
<dbReference type="InterPro" id="IPR001282">
    <property type="entry name" value="G6P_DH"/>
</dbReference>
<dbReference type="Pfam" id="PF00393">
    <property type="entry name" value="6PGD"/>
    <property type="match status" value="1"/>
</dbReference>
<comment type="pathway">
    <text evidence="1 6">Carbohydrate degradation; pentose phosphate pathway; D-ribulose 5-phosphate from D-glucose 6-phosphate (oxidative stage): step 1/3.</text>
</comment>
<name>A0A1F7J638_9BACT</name>
<evidence type="ECO:0000259" key="9">
    <source>
        <dbReference type="Pfam" id="PF02781"/>
    </source>
</evidence>
<sequence>MANQKNIPTVLVIFGATGDLMTKKITPALYNLFLKGKLPKLFRIVGVARRPLSRDEFRTHITRILEKNETFKIQKRLTEEFLNYFYYHQGTFDKEKDYASLAKELGRVDDEWKVCSNKLFYLSVPPHYYEVIFRHLASSGLTIPCGPDEGWTRVLVEKPFGKDLKTAERLDKLLSQLFKEEQIYRIDHYLAKEMLQNILLFRFSNNLLEPSWNNKYIERIDIRLHEKIGVEGRGAFYDGLGALRDVGQNHLLQMLALVTMNKPVRIDADCVRKNRSSILETLIPPTIEEIRYHTFRAQYEGFRSVDGVTKNSGSETYFKVRAFLDNPRWRSVPIYMESGKRFKKALKEIIVTFKPAIQGESGLKNKVVFSLEPNEEIVIQFISKKPGLETELEKRTLESLYRVKEPTAQYVEEYEKLLVDAIEGNQILFLSTEEIEAMWKYIDPIIEAWKKNVVQLNTYKPDTDEVGRKAQAVEEEQHKSELIKKEVGVYGLGKMGAGMALSLLEKGWNVAGYNRTAKTTKELEREGLTGAFSEEELVKKLSGDRRVILLSLPAGPVVDLAIKKLIPHLSKGDIVIDAGNSFYKDAIRREKELKKKNVIFFDIGVSGGPGGARNGACLMIGGRKQEFELLSPLFTDLALPGGYEFFEGVGAGHFVKMVHNGIEYGMMQALAEGLAILKKSSYKLDLQRVARIYNNGSVIESKLTAWLESALALHGPELKDVSGVVKHTGEGEWTINTAQELKVAAKIIEGALEFRKQSEKNPDYTGKILTALRHQFGGHTLV</sequence>
<feature type="binding site" evidence="6">
    <location>
        <position position="49"/>
    </location>
    <ligand>
        <name>NADP(+)</name>
        <dbReference type="ChEBI" id="CHEBI:58349"/>
    </ligand>
</feature>
<reference evidence="11 12" key="1">
    <citation type="journal article" date="2016" name="Nat. Commun.">
        <title>Thousands of microbial genomes shed light on interconnected biogeochemical processes in an aquifer system.</title>
        <authorList>
            <person name="Anantharaman K."/>
            <person name="Brown C.T."/>
            <person name="Hug L.A."/>
            <person name="Sharon I."/>
            <person name="Castelle C.J."/>
            <person name="Probst A.J."/>
            <person name="Thomas B.C."/>
            <person name="Singh A."/>
            <person name="Wilkins M.J."/>
            <person name="Karaoz U."/>
            <person name="Brodie E.L."/>
            <person name="Williams K.H."/>
            <person name="Hubbard S.S."/>
            <person name="Banfield J.F."/>
        </authorList>
    </citation>
    <scope>NUCLEOTIDE SEQUENCE [LARGE SCALE GENOMIC DNA]</scope>
</reference>
<feature type="binding site" evidence="6">
    <location>
        <position position="188"/>
    </location>
    <ligand>
        <name>substrate</name>
    </ligand>
</feature>
<feature type="domain" description="6-phosphogluconate dehydrogenase NADP-binding" evidence="10">
    <location>
        <begin position="487"/>
        <end position="638"/>
    </location>
</feature>
<comment type="similarity">
    <text evidence="6">Belongs to the glucose-6-phosphate dehydrogenase family.</text>
</comment>
<keyword evidence="5 6" id="KW-0119">Carbohydrate metabolism</keyword>
<dbReference type="Pfam" id="PF03446">
    <property type="entry name" value="NAD_binding_2"/>
    <property type="match status" value="1"/>
</dbReference>
<comment type="caution">
    <text evidence="6">Lacks conserved residue(s) required for the propagation of feature annotation.</text>
</comment>
<evidence type="ECO:0000313" key="11">
    <source>
        <dbReference type="EMBL" id="OGK51059.1"/>
    </source>
</evidence>
<dbReference type="GO" id="GO:0016054">
    <property type="term" value="P:organic acid catabolic process"/>
    <property type="evidence" value="ECO:0007669"/>
    <property type="project" value="UniProtKB-ARBA"/>
</dbReference>
<dbReference type="Proteomes" id="UP000178558">
    <property type="component" value="Unassembled WGS sequence"/>
</dbReference>
<gene>
    <name evidence="6" type="primary">zwf</name>
    <name evidence="11" type="ORF">A3B50_02750</name>
</gene>
<comment type="catalytic activity">
    <reaction evidence="6">
        <text>D-glucose 6-phosphate + NADP(+) = 6-phospho-D-glucono-1,5-lactone + NADPH + H(+)</text>
        <dbReference type="Rhea" id="RHEA:15841"/>
        <dbReference type="ChEBI" id="CHEBI:15378"/>
        <dbReference type="ChEBI" id="CHEBI:57783"/>
        <dbReference type="ChEBI" id="CHEBI:57955"/>
        <dbReference type="ChEBI" id="CHEBI:58349"/>
        <dbReference type="ChEBI" id="CHEBI:61548"/>
        <dbReference type="EC" id="1.1.1.49"/>
    </reaction>
</comment>
<dbReference type="PRINTS" id="PR00079">
    <property type="entry name" value="G6PDHDRGNASE"/>
</dbReference>
<dbReference type="InterPro" id="IPR002204">
    <property type="entry name" value="3-OH-isobutyrate_DH-rel_CS"/>
</dbReference>
<dbReference type="NCBIfam" id="NF007161">
    <property type="entry name" value="PRK09599.1"/>
    <property type="match status" value="1"/>
</dbReference>
<dbReference type="AlphaFoldDB" id="A0A1F7J638"/>
<dbReference type="Gene3D" id="1.10.1040.10">
    <property type="entry name" value="N-(1-d-carboxylethyl)-l-norvaline Dehydrogenase, domain 2"/>
    <property type="match status" value="1"/>
</dbReference>
<dbReference type="GO" id="GO:0050661">
    <property type="term" value="F:NADP binding"/>
    <property type="evidence" value="ECO:0007669"/>
    <property type="project" value="UniProtKB-UniRule"/>
</dbReference>
<dbReference type="InterPro" id="IPR004849">
    <property type="entry name" value="6DGDH_YqeC"/>
</dbReference>
<comment type="function">
    <text evidence="6">Catalyzes the oxidation of glucose 6-phosphate to 6-phosphogluconolactone.</text>
</comment>
<evidence type="ECO:0000256" key="6">
    <source>
        <dbReference type="HAMAP-Rule" id="MF_00966"/>
    </source>
</evidence>
<evidence type="ECO:0000256" key="2">
    <source>
        <dbReference type="ARBA" id="ARBA00022526"/>
    </source>
</evidence>
<comment type="caution">
    <text evidence="11">The sequence shown here is derived from an EMBL/GenBank/DDBJ whole genome shotgun (WGS) entry which is preliminary data.</text>
</comment>
<organism evidence="11 12">
    <name type="scientific">Candidatus Roizmanbacteria bacterium RIFCSPLOWO2_01_FULL_40_42</name>
    <dbReference type="NCBI Taxonomy" id="1802066"/>
    <lineage>
        <taxon>Bacteria</taxon>
        <taxon>Candidatus Roizmaniibacteriota</taxon>
    </lineage>
</organism>
<proteinExistence type="inferred from homology"/>
<evidence type="ECO:0000256" key="4">
    <source>
        <dbReference type="ARBA" id="ARBA00023002"/>
    </source>
</evidence>
<dbReference type="GO" id="GO:0009051">
    <property type="term" value="P:pentose-phosphate shunt, oxidative branch"/>
    <property type="evidence" value="ECO:0007669"/>
    <property type="project" value="TreeGrafter"/>
</dbReference>
<feature type="domain" description="Glucose-6-phosphate dehydrogenase NAD-binding" evidence="8">
    <location>
        <begin position="12"/>
        <end position="197"/>
    </location>
</feature>
<dbReference type="GO" id="GO:0005829">
    <property type="term" value="C:cytosol"/>
    <property type="evidence" value="ECO:0007669"/>
    <property type="project" value="TreeGrafter"/>
</dbReference>
<dbReference type="Gene3D" id="3.30.360.10">
    <property type="entry name" value="Dihydrodipicolinate Reductase, domain 2"/>
    <property type="match status" value="1"/>
</dbReference>
<evidence type="ECO:0000313" key="12">
    <source>
        <dbReference type="Proteomes" id="UP000178558"/>
    </source>
</evidence>
<dbReference type="PANTHER" id="PTHR23429:SF0">
    <property type="entry name" value="GLUCOSE-6-PHOSPHATE 1-DEHYDROGENASE"/>
    <property type="match status" value="1"/>
</dbReference>
<evidence type="ECO:0000259" key="7">
    <source>
        <dbReference type="Pfam" id="PF00393"/>
    </source>
</evidence>
<dbReference type="PROSITE" id="PS00895">
    <property type="entry name" value="3_HYDROXYISOBUT_DH"/>
    <property type="match status" value="1"/>
</dbReference>
<feature type="domain" description="6-phosphogluconate dehydrogenase C-terminal" evidence="7">
    <location>
        <begin position="652"/>
        <end position="760"/>
    </location>
</feature>
<dbReference type="GO" id="GO:0004616">
    <property type="term" value="F:phosphogluconate dehydrogenase (decarboxylating) activity"/>
    <property type="evidence" value="ECO:0007669"/>
    <property type="project" value="InterPro"/>
</dbReference>
<dbReference type="Pfam" id="PF00479">
    <property type="entry name" value="G6PD_N"/>
    <property type="match status" value="1"/>
</dbReference>
<dbReference type="InterPro" id="IPR013328">
    <property type="entry name" value="6PGD_dom2"/>
</dbReference>
<dbReference type="SUPFAM" id="SSF48179">
    <property type="entry name" value="6-phosphogluconate dehydrogenase C-terminal domain-like"/>
    <property type="match status" value="1"/>
</dbReference>
<dbReference type="GO" id="GO:0006006">
    <property type="term" value="P:glucose metabolic process"/>
    <property type="evidence" value="ECO:0007669"/>
    <property type="project" value="UniProtKB-KW"/>
</dbReference>
<dbReference type="InterPro" id="IPR008927">
    <property type="entry name" value="6-PGluconate_DH-like_C_sf"/>
</dbReference>
<evidence type="ECO:0000256" key="1">
    <source>
        <dbReference type="ARBA" id="ARBA00004937"/>
    </source>
</evidence>
<feature type="binding site" evidence="6">
    <location>
        <position position="226"/>
    </location>
    <ligand>
        <name>substrate</name>
    </ligand>
</feature>
<dbReference type="InterPro" id="IPR036291">
    <property type="entry name" value="NAD(P)-bd_dom_sf"/>
</dbReference>
<keyword evidence="2 6" id="KW-0313">Glucose metabolism</keyword>
<dbReference type="EC" id="1.1.1.49" evidence="6"/>
<dbReference type="HAMAP" id="MF_00966">
    <property type="entry name" value="G6PD"/>
    <property type="match status" value="1"/>
</dbReference>
<dbReference type="Gene3D" id="3.40.50.720">
    <property type="entry name" value="NAD(P)-binding Rossmann-like Domain"/>
    <property type="match status" value="2"/>
</dbReference>
<feature type="active site" description="Proton acceptor" evidence="6">
    <location>
        <position position="250"/>
    </location>
</feature>
<feature type="domain" description="Glucose-6-phosphate dehydrogenase C-terminal" evidence="9">
    <location>
        <begin position="200"/>
        <end position="477"/>
    </location>
</feature>
<dbReference type="SUPFAM" id="SSF51735">
    <property type="entry name" value="NAD(P)-binding Rossmann-fold domains"/>
    <property type="match status" value="2"/>
</dbReference>
<keyword evidence="3 6" id="KW-0521">NADP</keyword>
<dbReference type="InterPro" id="IPR022674">
    <property type="entry name" value="G6P_DH_NAD-bd"/>
</dbReference>
<evidence type="ECO:0000256" key="3">
    <source>
        <dbReference type="ARBA" id="ARBA00022857"/>
    </source>
</evidence>
<feature type="binding site" evidence="6">
    <location>
        <position position="340"/>
    </location>
    <ligand>
        <name>substrate</name>
    </ligand>
</feature>
<dbReference type="InterPro" id="IPR006114">
    <property type="entry name" value="6PGDH_C"/>
</dbReference>
<protein>
    <recommendedName>
        <fullName evidence="6">Glucose-6-phosphate 1-dehydrogenase</fullName>
        <shortName evidence="6">G6PD</shortName>
        <ecNumber evidence="6">1.1.1.49</ecNumber>
    </recommendedName>
</protein>
<evidence type="ECO:0000259" key="10">
    <source>
        <dbReference type="Pfam" id="PF03446"/>
    </source>
</evidence>
<feature type="binding site" evidence="6">
    <location>
        <position position="192"/>
    </location>
    <ligand>
        <name>substrate</name>
    </ligand>
</feature>
<dbReference type="PANTHER" id="PTHR23429">
    <property type="entry name" value="GLUCOSE-6-PHOSPHATE 1-DEHYDROGENASE G6PD"/>
    <property type="match status" value="1"/>
</dbReference>
<accession>A0A1F7J638</accession>
<dbReference type="InterPro" id="IPR022675">
    <property type="entry name" value="G6P_DH_C"/>
</dbReference>
<dbReference type="EMBL" id="MGAQ01000006">
    <property type="protein sequence ID" value="OGK51059.1"/>
    <property type="molecule type" value="Genomic_DNA"/>
</dbReference>